<dbReference type="SUPFAM" id="SSF51430">
    <property type="entry name" value="NAD(P)-linked oxidoreductase"/>
    <property type="match status" value="1"/>
</dbReference>
<dbReference type="InterPro" id="IPR020471">
    <property type="entry name" value="AKR"/>
</dbReference>
<dbReference type="PRINTS" id="PR00069">
    <property type="entry name" value="ALDKETRDTASE"/>
</dbReference>
<dbReference type="Pfam" id="PF00248">
    <property type="entry name" value="Aldo_ket_red"/>
    <property type="match status" value="1"/>
</dbReference>
<sequence length="268" mass="30103">GASPLGAEFGSIVPEEGKRAVDYAIDQGINYFDVSPYYGRTLAEKRLGEFLKGKRDKIILATKVGRYGISLPDGFDFSAQRVIKSVEESLQRLKTDYIDVFQIHDVEFGKRKQIIEETLPAMFKLKKKGKIRFVGITGYPLTPLKEIVETQEIDTVLSYCRYNLLDTTMDDILTPVVKKKSIGLINASPLHMRVLTEKGAPNWHPAPEKILKGAKEAIHFCRERGINISDLALQFAFSYEYTAVTLVGMSKVRHVKANLNNVGVKPDH</sequence>
<accession>X1I627</accession>
<dbReference type="Gene3D" id="3.20.20.100">
    <property type="entry name" value="NADP-dependent oxidoreductase domain"/>
    <property type="match status" value="1"/>
</dbReference>
<dbReference type="GO" id="GO:0005829">
    <property type="term" value="C:cytosol"/>
    <property type="evidence" value="ECO:0007669"/>
    <property type="project" value="TreeGrafter"/>
</dbReference>
<dbReference type="CDD" id="cd19163">
    <property type="entry name" value="AKR_galDH"/>
    <property type="match status" value="1"/>
</dbReference>
<organism evidence="2">
    <name type="scientific">marine sediment metagenome</name>
    <dbReference type="NCBI Taxonomy" id="412755"/>
    <lineage>
        <taxon>unclassified sequences</taxon>
        <taxon>metagenomes</taxon>
        <taxon>ecological metagenomes</taxon>
    </lineage>
</organism>
<proteinExistence type="predicted"/>
<evidence type="ECO:0000313" key="2">
    <source>
        <dbReference type="EMBL" id="GAH64765.1"/>
    </source>
</evidence>
<comment type="caution">
    <text evidence="2">The sequence shown here is derived from an EMBL/GenBank/DDBJ whole genome shotgun (WGS) entry which is preliminary data.</text>
</comment>
<dbReference type="EMBL" id="BARU01027932">
    <property type="protein sequence ID" value="GAH64765.1"/>
    <property type="molecule type" value="Genomic_DNA"/>
</dbReference>
<gene>
    <name evidence="2" type="ORF">S03H2_44648</name>
</gene>
<dbReference type="PANTHER" id="PTHR42686">
    <property type="entry name" value="GH17980P-RELATED"/>
    <property type="match status" value="1"/>
</dbReference>
<feature type="domain" description="NADP-dependent oxidoreductase" evidence="1">
    <location>
        <begin position="4"/>
        <end position="261"/>
    </location>
</feature>
<feature type="non-terminal residue" evidence="2">
    <location>
        <position position="268"/>
    </location>
</feature>
<evidence type="ECO:0000259" key="1">
    <source>
        <dbReference type="Pfam" id="PF00248"/>
    </source>
</evidence>
<dbReference type="InterPro" id="IPR036812">
    <property type="entry name" value="NAD(P)_OxRdtase_dom_sf"/>
</dbReference>
<dbReference type="GO" id="GO:0010349">
    <property type="term" value="F:L-galactose dehydrogenase activity"/>
    <property type="evidence" value="ECO:0007669"/>
    <property type="project" value="InterPro"/>
</dbReference>
<name>X1I627_9ZZZZ</name>
<feature type="non-terminal residue" evidence="2">
    <location>
        <position position="1"/>
    </location>
</feature>
<reference evidence="2" key="1">
    <citation type="journal article" date="2014" name="Front. Microbiol.">
        <title>High frequency of phylogenetically diverse reductive dehalogenase-homologous genes in deep subseafloor sedimentary metagenomes.</title>
        <authorList>
            <person name="Kawai M."/>
            <person name="Futagami T."/>
            <person name="Toyoda A."/>
            <person name="Takaki Y."/>
            <person name="Nishi S."/>
            <person name="Hori S."/>
            <person name="Arai W."/>
            <person name="Tsubouchi T."/>
            <person name="Morono Y."/>
            <person name="Uchiyama I."/>
            <person name="Ito T."/>
            <person name="Fujiyama A."/>
            <person name="Inagaki F."/>
            <person name="Takami H."/>
        </authorList>
    </citation>
    <scope>NUCLEOTIDE SEQUENCE</scope>
    <source>
        <strain evidence="2">Expedition CK06-06</strain>
    </source>
</reference>
<dbReference type="InterPro" id="IPR023210">
    <property type="entry name" value="NADP_OxRdtase_dom"/>
</dbReference>
<dbReference type="InterPro" id="IPR044479">
    <property type="entry name" value="LGALDH-like"/>
</dbReference>
<dbReference type="AlphaFoldDB" id="X1I627"/>
<dbReference type="PANTHER" id="PTHR42686:SF1">
    <property type="entry name" value="GH17980P-RELATED"/>
    <property type="match status" value="1"/>
</dbReference>
<protein>
    <recommendedName>
        <fullName evidence="1">NADP-dependent oxidoreductase domain-containing protein</fullName>
    </recommendedName>
</protein>